<feature type="transmembrane region" description="Helical" evidence="1">
    <location>
        <begin position="28"/>
        <end position="59"/>
    </location>
</feature>
<dbReference type="Proteomes" id="UP000766904">
    <property type="component" value="Unassembled WGS sequence"/>
</dbReference>
<evidence type="ECO:0000313" key="3">
    <source>
        <dbReference type="Proteomes" id="UP000766904"/>
    </source>
</evidence>
<dbReference type="EMBL" id="PHNJ01000001">
    <property type="protein sequence ID" value="TYL40733.1"/>
    <property type="molecule type" value="Genomic_DNA"/>
</dbReference>
<feature type="transmembrane region" description="Helical" evidence="1">
    <location>
        <begin position="97"/>
        <end position="118"/>
    </location>
</feature>
<feature type="transmembrane region" description="Helical" evidence="1">
    <location>
        <begin position="65"/>
        <end position="85"/>
    </location>
</feature>
<organism evidence="2 3">
    <name type="scientific">Natronococcus pandeyae</name>
    <dbReference type="NCBI Taxonomy" id="2055836"/>
    <lineage>
        <taxon>Archaea</taxon>
        <taxon>Methanobacteriati</taxon>
        <taxon>Methanobacteriota</taxon>
        <taxon>Stenosarchaea group</taxon>
        <taxon>Halobacteria</taxon>
        <taxon>Halobacteriales</taxon>
        <taxon>Natrialbaceae</taxon>
        <taxon>Natronococcus</taxon>
    </lineage>
</organism>
<protein>
    <submittedName>
        <fullName evidence="2">Uncharacterized protein</fullName>
    </submittedName>
</protein>
<keyword evidence="1" id="KW-0812">Transmembrane</keyword>
<gene>
    <name evidence="2" type="ORF">CV102_03550</name>
</gene>
<evidence type="ECO:0000256" key="1">
    <source>
        <dbReference type="SAM" id="Phobius"/>
    </source>
</evidence>
<keyword evidence="3" id="KW-1185">Reference proteome</keyword>
<comment type="caution">
    <text evidence="2">The sequence shown here is derived from an EMBL/GenBank/DDBJ whole genome shotgun (WGS) entry which is preliminary data.</text>
</comment>
<dbReference type="AlphaFoldDB" id="A0A8J8TSL2"/>
<proteinExistence type="predicted"/>
<sequence length="119" mass="12514">MVVTADERFADVERVLERVRTEPRAHGVAVLVVVSIGLALAWLHWFGLVLAGALVGLISPTVWRALAGALGFGVIVLAAFAIGLGDSAWRVLEMSPIVYVTVASAIGLPVFGALIRALL</sequence>
<reference evidence="2" key="1">
    <citation type="submission" date="2017-11" db="EMBL/GenBank/DDBJ databases">
        <authorList>
            <person name="Kajale S.C."/>
            <person name="Sharma A."/>
        </authorList>
    </citation>
    <scope>NUCLEOTIDE SEQUENCE</scope>
    <source>
        <strain evidence="2">LS1_42</strain>
    </source>
</reference>
<accession>A0A8J8TSL2</accession>
<name>A0A8J8TSL2_9EURY</name>
<keyword evidence="1" id="KW-0472">Membrane</keyword>
<evidence type="ECO:0000313" key="2">
    <source>
        <dbReference type="EMBL" id="TYL40733.1"/>
    </source>
</evidence>
<keyword evidence="1" id="KW-1133">Transmembrane helix</keyword>
<dbReference type="OrthoDB" id="206232at2157"/>